<feature type="coiled-coil region" evidence="1">
    <location>
        <begin position="501"/>
        <end position="528"/>
    </location>
</feature>
<keyword evidence="4" id="KW-1185">Reference proteome</keyword>
<reference evidence="3 4" key="1">
    <citation type="submission" date="2019-10" db="EMBL/GenBank/DDBJ databases">
        <authorList>
            <person name="Palmer J.M."/>
        </authorList>
    </citation>
    <scope>NUCLEOTIDE SEQUENCE [LARGE SCALE GENOMIC DNA]</scope>
    <source>
        <strain evidence="3 4">TWF694</strain>
    </source>
</reference>
<keyword evidence="1" id="KW-0175">Coiled coil</keyword>
<name>A0AAV9XG20_9PEZI</name>
<evidence type="ECO:0000256" key="2">
    <source>
        <dbReference type="SAM" id="MobiDB-lite"/>
    </source>
</evidence>
<dbReference type="Proteomes" id="UP001365542">
    <property type="component" value="Unassembled WGS sequence"/>
</dbReference>
<organism evidence="3 4">
    <name type="scientific">Orbilia ellipsospora</name>
    <dbReference type="NCBI Taxonomy" id="2528407"/>
    <lineage>
        <taxon>Eukaryota</taxon>
        <taxon>Fungi</taxon>
        <taxon>Dikarya</taxon>
        <taxon>Ascomycota</taxon>
        <taxon>Pezizomycotina</taxon>
        <taxon>Orbiliomycetes</taxon>
        <taxon>Orbiliales</taxon>
        <taxon>Orbiliaceae</taxon>
        <taxon>Orbilia</taxon>
    </lineage>
</organism>
<accession>A0AAV9XG20</accession>
<comment type="caution">
    <text evidence="3">The sequence shown here is derived from an EMBL/GenBank/DDBJ whole genome shotgun (WGS) entry which is preliminary data.</text>
</comment>
<sequence length="532" mass="61300">MSSLNSSISVSAEAQSRWSQFRQSFQHELDTYDPFKPRWPKNSAEDYYPEVLSPDGVPQSRETWESWGSFDKPHEDGDWKYELPQPVESEPEYHFLLNWPHRVDQNAPAPEYRHLPGAPWQYESDQSPQMSSTQSSTPPTSDDSPQATDEYLNLDEFEMDYEKYLNYDNDTSSIPSRTADSVLVMPPSEPSSAFDDFVFSELVLAPDPPIMPGPSTAKHGRDKKDDYSDGTEEIDTRVICSSTAKPSILASICEALPFDTFTPDYLSSLRSKDPGSDLVGMDLASFASYVWRDVLQHLESQPPAHVNQETLERMNECLSWLVIYDTVFGSNESNFVARKPRYLRLNYEDCSLKFDNGSFYQPGRVRTFNNTFDLFPGSSQFKVEGIFRRLYYWTSNWERVLENQFEINGSSRYKKVSSDSTGQTFEPWHLSYSICQRERVFPDVVEVTITVKVSEASILAASSRKEPTDRDFHLNEWCSIGEKGEHLKFTTVFYIPKEDVKPKENISLEKIDEEIEEYKKQDEDTIMEDNFS</sequence>
<evidence type="ECO:0000313" key="4">
    <source>
        <dbReference type="Proteomes" id="UP001365542"/>
    </source>
</evidence>
<dbReference type="AlphaFoldDB" id="A0AAV9XG20"/>
<evidence type="ECO:0000256" key="1">
    <source>
        <dbReference type="SAM" id="Coils"/>
    </source>
</evidence>
<protein>
    <submittedName>
        <fullName evidence="3">Uncharacterized protein</fullName>
    </submittedName>
</protein>
<dbReference type="EMBL" id="JAVHJO010000004">
    <property type="protein sequence ID" value="KAK6541045.1"/>
    <property type="molecule type" value="Genomic_DNA"/>
</dbReference>
<proteinExistence type="predicted"/>
<feature type="compositionally biased region" description="Low complexity" evidence="2">
    <location>
        <begin position="124"/>
        <end position="148"/>
    </location>
</feature>
<evidence type="ECO:0000313" key="3">
    <source>
        <dbReference type="EMBL" id="KAK6541045.1"/>
    </source>
</evidence>
<feature type="region of interest" description="Disordered" evidence="2">
    <location>
        <begin position="208"/>
        <end position="229"/>
    </location>
</feature>
<feature type="region of interest" description="Disordered" evidence="2">
    <location>
        <begin position="46"/>
        <end position="82"/>
    </location>
</feature>
<feature type="region of interest" description="Disordered" evidence="2">
    <location>
        <begin position="108"/>
        <end position="148"/>
    </location>
</feature>
<feature type="compositionally biased region" description="Basic and acidic residues" evidence="2">
    <location>
        <begin position="71"/>
        <end position="81"/>
    </location>
</feature>
<gene>
    <name evidence="3" type="ORF">TWF694_008423</name>
</gene>